<dbReference type="GO" id="GO:0005730">
    <property type="term" value="C:nucleolus"/>
    <property type="evidence" value="ECO:0007669"/>
    <property type="project" value="TreeGrafter"/>
</dbReference>
<dbReference type="SMART" id="SM00025">
    <property type="entry name" value="Pumilio"/>
    <property type="match status" value="6"/>
</dbReference>
<feature type="domain" description="PUM-HD" evidence="5">
    <location>
        <begin position="97"/>
        <end position="441"/>
    </location>
</feature>
<keyword evidence="2" id="KW-0694">RNA-binding</keyword>
<dbReference type="InterPro" id="IPR040059">
    <property type="entry name" value="PUM3"/>
</dbReference>
<feature type="region of interest" description="Disordered" evidence="4">
    <location>
        <begin position="1"/>
        <end position="72"/>
    </location>
</feature>
<dbReference type="InterPro" id="IPR033133">
    <property type="entry name" value="PUM-HD"/>
</dbReference>
<evidence type="ECO:0000256" key="1">
    <source>
        <dbReference type="ARBA" id="ARBA00022737"/>
    </source>
</evidence>
<accession>A0A6F9DPF0</accession>
<evidence type="ECO:0000256" key="3">
    <source>
        <dbReference type="PROSITE-ProRule" id="PRU00317"/>
    </source>
</evidence>
<reference evidence="6" key="1">
    <citation type="submission" date="2020-04" db="EMBL/GenBank/DDBJ databases">
        <authorList>
            <person name="Neveu A P."/>
        </authorList>
    </citation>
    <scope>NUCLEOTIDE SEQUENCE</scope>
    <source>
        <tissue evidence="6">Whole embryo</tissue>
    </source>
</reference>
<dbReference type="PROSITE" id="PS50302">
    <property type="entry name" value="PUM"/>
    <property type="match status" value="1"/>
</dbReference>
<evidence type="ECO:0000259" key="5">
    <source>
        <dbReference type="PROSITE" id="PS50303"/>
    </source>
</evidence>
<evidence type="ECO:0000313" key="6">
    <source>
        <dbReference type="EMBL" id="CAB3265314.1"/>
    </source>
</evidence>
<dbReference type="Pfam" id="PF08144">
    <property type="entry name" value="CPL"/>
    <property type="match status" value="1"/>
</dbReference>
<dbReference type="PROSITE" id="PS50303">
    <property type="entry name" value="PUM_HD"/>
    <property type="match status" value="1"/>
</dbReference>
<dbReference type="InterPro" id="IPR016024">
    <property type="entry name" value="ARM-type_fold"/>
</dbReference>
<dbReference type="GO" id="GO:0006417">
    <property type="term" value="P:regulation of translation"/>
    <property type="evidence" value="ECO:0007669"/>
    <property type="project" value="TreeGrafter"/>
</dbReference>
<keyword evidence="1" id="KW-0677">Repeat</keyword>
<dbReference type="EMBL" id="LR789452">
    <property type="protein sequence ID" value="CAB3265314.1"/>
    <property type="molecule type" value="mRNA"/>
</dbReference>
<dbReference type="Gene3D" id="1.25.10.10">
    <property type="entry name" value="Leucine-rich Repeat Variant"/>
    <property type="match status" value="1"/>
</dbReference>
<dbReference type="PANTHER" id="PTHR13389">
    <property type="entry name" value="PUMILIO HOMOLOG 3"/>
    <property type="match status" value="1"/>
</dbReference>
<organism evidence="6">
    <name type="scientific">Phallusia mammillata</name>
    <dbReference type="NCBI Taxonomy" id="59560"/>
    <lineage>
        <taxon>Eukaryota</taxon>
        <taxon>Metazoa</taxon>
        <taxon>Chordata</taxon>
        <taxon>Tunicata</taxon>
        <taxon>Ascidiacea</taxon>
        <taxon>Phlebobranchia</taxon>
        <taxon>Ascidiidae</taxon>
        <taxon>Phallusia</taxon>
    </lineage>
</organism>
<gene>
    <name evidence="6" type="primary">Pum3</name>
</gene>
<dbReference type="PANTHER" id="PTHR13389:SF0">
    <property type="entry name" value="PUMILIO HOMOLOG 3"/>
    <property type="match status" value="1"/>
</dbReference>
<dbReference type="GO" id="GO:0003729">
    <property type="term" value="F:mRNA binding"/>
    <property type="evidence" value="ECO:0007669"/>
    <property type="project" value="TreeGrafter"/>
</dbReference>
<name>A0A6F9DPF0_9ASCI</name>
<dbReference type="SUPFAM" id="SSF48371">
    <property type="entry name" value="ARM repeat"/>
    <property type="match status" value="1"/>
</dbReference>
<dbReference type="InterPro" id="IPR012959">
    <property type="entry name" value="CPL_dom"/>
</dbReference>
<dbReference type="AlphaFoldDB" id="A0A6F9DPF0"/>
<dbReference type="InterPro" id="IPR001313">
    <property type="entry name" value="Pumilio_RNA-bd_rpt"/>
</dbReference>
<evidence type="ECO:0000256" key="2">
    <source>
        <dbReference type="ARBA" id="ARBA00022884"/>
    </source>
</evidence>
<feature type="compositionally biased region" description="Basic and acidic residues" evidence="4">
    <location>
        <begin position="49"/>
        <end position="66"/>
    </location>
</feature>
<sequence>MTNKSTKRSTEQENTSVPNKKLKNDSKPKKLKTTKATSLGKGKTIVKSKGKEITKGKPLPKETAKSRKERKILRKKQNPVFELSVKAKKIWEKLRIQKNRLSAEEKGALVQELMSVVTEHDKKLINLAYAHDTSRVLQTCLKQGNKEQREEIFKELNEHIVHMCKDGYAKNIVWKMLKYGTPEERGHVMKSFNDKAYKLIRHSKSAAIVEYAYNNYATAPQRNGMITQLYGKVFRMCRKSDTDTLSEVLEQEEDKKESILGSFKDALVPLVDKSVVIHTIVHKAFYDFFEHCDIQNIKTELIELLRDSLVHMMHTRDGAHVTMNCLWHGSKKDRKVIVKSMKEFVVKLSCEQFGHLPLLTAFDCVDDTVFLKKALILPIVKALDDLIHNKYGRKVVLYLISPRNSSHFLPETVKSLSKGDDNPTSKKAMEQRYLELSEAASPGIIEYLKPKLQELVFDRSLFVVVETVILRCHGDTSELIEGVLSIADMEFVPGQLGANGKLHIIEDQCGHLLIKMLINAESKAREGDDSSESKFSNQLLKSITAEKLASWSACNRGTQILLSLVKSRDENVSATSKKILLEQRSVLEANASVHSTKILLEKLDS</sequence>
<evidence type="ECO:0000256" key="4">
    <source>
        <dbReference type="SAM" id="MobiDB-lite"/>
    </source>
</evidence>
<feature type="compositionally biased region" description="Low complexity" evidence="4">
    <location>
        <begin position="34"/>
        <end position="43"/>
    </location>
</feature>
<dbReference type="InterPro" id="IPR011989">
    <property type="entry name" value="ARM-like"/>
</dbReference>
<protein>
    <submittedName>
        <fullName evidence="6">Pumilio domain-containing protein KIAA0020 homolog</fullName>
    </submittedName>
</protein>
<feature type="repeat" description="Pumilio" evidence="3">
    <location>
        <begin position="155"/>
        <end position="190"/>
    </location>
</feature>
<proteinExistence type="evidence at transcript level"/>